<keyword evidence="3" id="KW-1185">Reference proteome</keyword>
<dbReference type="AlphaFoldDB" id="A0A3A6PYC2"/>
<comment type="caution">
    <text evidence="2">The sequence shown here is derived from an EMBL/GenBank/DDBJ whole genome shotgun (WGS) entry which is preliminary data.</text>
</comment>
<accession>A0A3A6PYC2</accession>
<dbReference type="SUPFAM" id="SSF141673">
    <property type="entry name" value="MOSC N-terminal domain-like"/>
    <property type="match status" value="1"/>
</dbReference>
<dbReference type="InterPro" id="IPR005302">
    <property type="entry name" value="MoCF_Sase_C"/>
</dbReference>
<dbReference type="Pfam" id="PF03476">
    <property type="entry name" value="MOSC_N"/>
    <property type="match status" value="1"/>
</dbReference>
<name>A0A3A6PYC2_9EURY</name>
<feature type="domain" description="MOSC" evidence="1">
    <location>
        <begin position="81"/>
        <end position="270"/>
    </location>
</feature>
<dbReference type="InterPro" id="IPR005303">
    <property type="entry name" value="MOCOS_middle"/>
</dbReference>
<evidence type="ECO:0000313" key="3">
    <source>
        <dbReference type="Proteomes" id="UP000276588"/>
    </source>
</evidence>
<dbReference type="Pfam" id="PF03473">
    <property type="entry name" value="MOSC"/>
    <property type="match status" value="1"/>
</dbReference>
<gene>
    <name evidence="2" type="ORF">DM826_06440</name>
</gene>
<dbReference type="GO" id="GO:0030170">
    <property type="term" value="F:pyridoxal phosphate binding"/>
    <property type="evidence" value="ECO:0007669"/>
    <property type="project" value="InterPro"/>
</dbReference>
<dbReference type="OrthoDB" id="211216at2157"/>
<dbReference type="Proteomes" id="UP000276588">
    <property type="component" value="Unassembled WGS sequence"/>
</dbReference>
<dbReference type="PROSITE" id="PS51340">
    <property type="entry name" value="MOSC"/>
    <property type="match status" value="1"/>
</dbReference>
<dbReference type="RefSeq" id="WP_120102582.1">
    <property type="nucleotide sequence ID" value="NZ_QKNY01000009.1"/>
</dbReference>
<evidence type="ECO:0000313" key="2">
    <source>
        <dbReference type="EMBL" id="RJX43243.1"/>
    </source>
</evidence>
<dbReference type="GO" id="GO:0030151">
    <property type="term" value="F:molybdenum ion binding"/>
    <property type="evidence" value="ECO:0007669"/>
    <property type="project" value="InterPro"/>
</dbReference>
<dbReference type="EMBL" id="QKNY01000009">
    <property type="protein sequence ID" value="RJX43243.1"/>
    <property type="molecule type" value="Genomic_DNA"/>
</dbReference>
<evidence type="ECO:0000259" key="1">
    <source>
        <dbReference type="PROSITE" id="PS51340"/>
    </source>
</evidence>
<dbReference type="InterPro" id="IPR011037">
    <property type="entry name" value="Pyrv_Knase-like_insert_dom_sf"/>
</dbReference>
<reference evidence="2 3" key="1">
    <citation type="submission" date="2018-06" db="EMBL/GenBank/DDBJ databases">
        <title>Halonotius sp. F13-13 a new haloarchaeeon isolated from a solar saltern from Isla Cristina, Huelva, Spain.</title>
        <authorList>
            <person name="Duran-Viseras A."/>
            <person name="Sanchez-Porro C."/>
            <person name="Ventosa A."/>
        </authorList>
    </citation>
    <scope>NUCLEOTIDE SEQUENCE [LARGE SCALE GENOMIC DNA]</scope>
    <source>
        <strain evidence="2 3">F13-13</strain>
    </source>
</reference>
<protein>
    <submittedName>
        <fullName evidence="2">MOSC domain-containing protein</fullName>
    </submittedName>
</protein>
<proteinExistence type="predicted"/>
<dbReference type="GO" id="GO:0003824">
    <property type="term" value="F:catalytic activity"/>
    <property type="evidence" value="ECO:0007669"/>
    <property type="project" value="InterPro"/>
</dbReference>
<organism evidence="2 3">
    <name type="scientific">Halonotius aquaticus</name>
    <dbReference type="NCBI Taxonomy" id="2216978"/>
    <lineage>
        <taxon>Archaea</taxon>
        <taxon>Methanobacteriati</taxon>
        <taxon>Methanobacteriota</taxon>
        <taxon>Stenosarchaea group</taxon>
        <taxon>Halobacteria</taxon>
        <taxon>Halobacteriales</taxon>
        <taxon>Haloferacaceae</taxon>
        <taxon>Halonotius</taxon>
    </lineage>
</organism>
<dbReference type="SUPFAM" id="SSF50800">
    <property type="entry name" value="PK beta-barrel domain-like"/>
    <property type="match status" value="1"/>
</dbReference>
<sequence length="283" mass="31317">MHPPESATVEHILMYPIKSLDERSVERVEIVTNGGLAGDREYALFDGDGDYVNGKNDRQVHPIRAAYDGETARAEAVTLSTPEQEPRRFELGAVANDETAALTDWLRAWFGYPVTLDHNHEGGFPDDTTASGPTIISEATIETVAGWFDGVDPAGMRRRLRPNIVLGGVPPFWEDHLFADRESRVRFTIGDADFLGVNPCQRCVVPSRDPDTGNEIEDFNKTFIAQRRATMPDWSGGDWFNHDFRLMVNTAVPEASWGETIAVGDELTVDKTVPADETSVPAE</sequence>